<dbReference type="EMBL" id="PP438412">
    <property type="protein sequence ID" value="XAI95566.1"/>
    <property type="molecule type" value="Genomic_DNA"/>
</dbReference>
<protein>
    <submittedName>
        <fullName evidence="2">Uncharacterized protein</fullName>
    </submittedName>
</protein>
<evidence type="ECO:0000256" key="1">
    <source>
        <dbReference type="SAM" id="MobiDB-lite"/>
    </source>
</evidence>
<sequence length="163" mass="17967">MATYKPITHNDITIGQTVRELVSGFQGVVTGLGQYATGVWTVQVQQAGDPTAPDKFFWFEEAALVRVESDTTYPFANVEFHEPEFAFHDKVRHDGTGISGTVYGRFYYVHGCTRFQVKCTHLDKNGQPVHTTFNANELVKVEGATTPLPSKPRGGPEVPGSPH</sequence>
<evidence type="ECO:0000313" key="3">
    <source>
        <dbReference type="Proteomes" id="UP001459105"/>
    </source>
</evidence>
<proteinExistence type="predicted"/>
<evidence type="ECO:0000313" key="2">
    <source>
        <dbReference type="EMBL" id="XAI95566.1"/>
    </source>
</evidence>
<feature type="region of interest" description="Disordered" evidence="1">
    <location>
        <begin position="144"/>
        <end position="163"/>
    </location>
</feature>
<accession>A0AAX4QH54</accession>
<organism evidence="2 3">
    <name type="scientific">Microcystis phage Mvi-JY20</name>
    <dbReference type="NCBI Taxonomy" id="3128146"/>
    <lineage>
        <taxon>Viruses</taxon>
        <taxon>Duplodnaviria</taxon>
        <taxon>Heunggongvirae</taxon>
        <taxon>Uroviricota</taxon>
        <taxon>Caudoviricetes</taxon>
    </lineage>
</organism>
<dbReference type="Proteomes" id="UP001459105">
    <property type="component" value="Segment"/>
</dbReference>
<name>A0AAX4QH54_9CAUD</name>
<reference evidence="2" key="1">
    <citation type="submission" date="2024-03" db="EMBL/GenBank/DDBJ databases">
        <authorList>
            <person name="Lin W."/>
            <person name="Li D."/>
            <person name="Tong Y."/>
        </authorList>
    </citation>
    <scope>NUCLEOTIDE SEQUENCE</scope>
</reference>